<sequence>MAEFLRQGLFERKGDVSCATLCLMFMLFSTVVYRSSALHKKRLGPPPLREGHGVPLDTVGWIGHDSGHYTVMRMPTLNRFVQVVSGNSLTSISIAHNAHHIACMQQPGHRP</sequence>
<name>A0A843VI07_COLES</name>
<gene>
    <name evidence="1" type="ORF">Taro_031104</name>
</gene>
<evidence type="ECO:0000313" key="2">
    <source>
        <dbReference type="Proteomes" id="UP000652761"/>
    </source>
</evidence>
<organism evidence="1 2">
    <name type="scientific">Colocasia esculenta</name>
    <name type="common">Wild taro</name>
    <name type="synonym">Arum esculentum</name>
    <dbReference type="NCBI Taxonomy" id="4460"/>
    <lineage>
        <taxon>Eukaryota</taxon>
        <taxon>Viridiplantae</taxon>
        <taxon>Streptophyta</taxon>
        <taxon>Embryophyta</taxon>
        <taxon>Tracheophyta</taxon>
        <taxon>Spermatophyta</taxon>
        <taxon>Magnoliopsida</taxon>
        <taxon>Liliopsida</taxon>
        <taxon>Araceae</taxon>
        <taxon>Aroideae</taxon>
        <taxon>Colocasieae</taxon>
        <taxon>Colocasia</taxon>
    </lineage>
</organism>
<evidence type="ECO:0000313" key="1">
    <source>
        <dbReference type="EMBL" id="MQL98392.1"/>
    </source>
</evidence>
<keyword evidence="2" id="KW-1185">Reference proteome</keyword>
<dbReference type="EMBL" id="NMUH01002182">
    <property type="protein sequence ID" value="MQL98392.1"/>
    <property type="molecule type" value="Genomic_DNA"/>
</dbReference>
<accession>A0A843VI07</accession>
<proteinExistence type="predicted"/>
<dbReference type="AlphaFoldDB" id="A0A843VI07"/>
<comment type="caution">
    <text evidence="1">The sequence shown here is derived from an EMBL/GenBank/DDBJ whole genome shotgun (WGS) entry which is preliminary data.</text>
</comment>
<dbReference type="OrthoDB" id="260091at2759"/>
<dbReference type="Proteomes" id="UP000652761">
    <property type="component" value="Unassembled WGS sequence"/>
</dbReference>
<protein>
    <submittedName>
        <fullName evidence="1">Uncharacterized protein</fullName>
    </submittedName>
</protein>
<reference evidence="1" key="1">
    <citation type="submission" date="2017-07" db="EMBL/GenBank/DDBJ databases">
        <title>Taro Niue Genome Assembly and Annotation.</title>
        <authorList>
            <person name="Atibalentja N."/>
            <person name="Keating K."/>
            <person name="Fields C.J."/>
        </authorList>
    </citation>
    <scope>NUCLEOTIDE SEQUENCE</scope>
    <source>
        <strain evidence="1">Niue_2</strain>
        <tissue evidence="1">Leaf</tissue>
    </source>
</reference>